<keyword evidence="1" id="KW-0472">Membrane</keyword>
<keyword evidence="2" id="KW-0732">Signal</keyword>
<feature type="domain" description="DUF8020" evidence="3">
    <location>
        <begin position="41"/>
        <end position="109"/>
    </location>
</feature>
<feature type="transmembrane region" description="Helical" evidence="1">
    <location>
        <begin position="199"/>
        <end position="223"/>
    </location>
</feature>
<keyword evidence="1" id="KW-1133">Transmembrane helix</keyword>
<evidence type="ECO:0000259" key="3">
    <source>
        <dbReference type="Pfam" id="PF26059"/>
    </source>
</evidence>
<gene>
    <name evidence="4" type="ORF">GII31_03670</name>
</gene>
<keyword evidence="1" id="KW-0812">Transmembrane</keyword>
<sequence length="238" mass="24334">MSILSRQTITRLLTAAVIAVLAVTTALLSGGAAGAAPANNPVKYEISRDGNKVLLSVTGGSITRDGTIVSIRNNAGKAVWAMPLTYSLEDKQFPIDLVTYSSNRVALVPIKDLARSAPADAKQVGTARKYAQNYASGGYQTRKDRDDAALKRFNSEVAAGMTITSIVFAVIGVIIGVGLIGVVGCATIVACVPALTAGVALGGIAGTILGGGGSVVVAGIRYFQTISAPFTPPGKKKN</sequence>
<accession>A0ABX6IE69</accession>
<dbReference type="EMBL" id="CP045809">
    <property type="protein sequence ID" value="QHN34132.1"/>
    <property type="molecule type" value="Genomic_DNA"/>
</dbReference>
<evidence type="ECO:0000313" key="4">
    <source>
        <dbReference type="EMBL" id="QHN34132.1"/>
    </source>
</evidence>
<feature type="chain" id="PRO_5047270086" evidence="2">
    <location>
        <begin position="36"/>
        <end position="238"/>
    </location>
</feature>
<keyword evidence="5" id="KW-1185">Reference proteome</keyword>
<reference evidence="4" key="1">
    <citation type="journal article" date="2021" name="Nat. Microbiol.">
        <title>Cocultivation of an ultrasmall environmental parasitic bacterium with lytic ability against bacteria associated with wastewater foams.</title>
        <authorList>
            <person name="Batinovic S."/>
            <person name="Rose J.J.A."/>
            <person name="Ratcliffe J."/>
            <person name="Seviour R.J."/>
            <person name="Petrovski S."/>
        </authorList>
    </citation>
    <scope>NUCLEOTIDE SEQUENCE</scope>
    <source>
        <strain evidence="4">CON9</strain>
    </source>
</reference>
<dbReference type="Proteomes" id="UP001059836">
    <property type="component" value="Chromosome"/>
</dbReference>
<dbReference type="RefSeq" id="WP_213246910.1">
    <property type="nucleotide sequence ID" value="NZ_CP045806.1"/>
</dbReference>
<evidence type="ECO:0000256" key="2">
    <source>
        <dbReference type="SAM" id="SignalP"/>
    </source>
</evidence>
<evidence type="ECO:0000256" key="1">
    <source>
        <dbReference type="SAM" id="Phobius"/>
    </source>
</evidence>
<proteinExistence type="predicted"/>
<dbReference type="InterPro" id="IPR058333">
    <property type="entry name" value="DUF8020"/>
</dbReference>
<evidence type="ECO:0000313" key="5">
    <source>
        <dbReference type="Proteomes" id="UP001059836"/>
    </source>
</evidence>
<organism evidence="4 5">
    <name type="scientific">Gordonia pseudamarae</name>
    <dbReference type="NCBI Taxonomy" id="2831662"/>
    <lineage>
        <taxon>Bacteria</taxon>
        <taxon>Bacillati</taxon>
        <taxon>Actinomycetota</taxon>
        <taxon>Actinomycetes</taxon>
        <taxon>Mycobacteriales</taxon>
        <taxon>Gordoniaceae</taxon>
        <taxon>Gordonia</taxon>
    </lineage>
</organism>
<feature type="signal peptide" evidence="2">
    <location>
        <begin position="1"/>
        <end position="35"/>
    </location>
</feature>
<feature type="transmembrane region" description="Helical" evidence="1">
    <location>
        <begin position="166"/>
        <end position="192"/>
    </location>
</feature>
<protein>
    <submittedName>
        <fullName evidence="4">Glycine zipper family protein</fullName>
    </submittedName>
</protein>
<name>A0ABX6IE69_9ACTN</name>
<dbReference type="Pfam" id="PF26059">
    <property type="entry name" value="DUF8020"/>
    <property type="match status" value="1"/>
</dbReference>